<evidence type="ECO:0000313" key="9">
    <source>
        <dbReference type="EMBL" id="KAK3356750.1"/>
    </source>
</evidence>
<evidence type="ECO:0000256" key="5">
    <source>
        <dbReference type="ARBA" id="ARBA00038359"/>
    </source>
</evidence>
<evidence type="ECO:0000256" key="1">
    <source>
        <dbReference type="ARBA" id="ARBA00004141"/>
    </source>
</evidence>
<keyword evidence="4 7" id="KW-0472">Membrane</keyword>
<feature type="transmembrane region" description="Helical" evidence="7">
    <location>
        <begin position="141"/>
        <end position="163"/>
    </location>
</feature>
<feature type="region of interest" description="Disordered" evidence="6">
    <location>
        <begin position="293"/>
        <end position="313"/>
    </location>
</feature>
<keyword evidence="2 7" id="KW-0812">Transmembrane</keyword>
<dbReference type="InterPro" id="IPR049326">
    <property type="entry name" value="Rhodopsin_dom_fungi"/>
</dbReference>
<dbReference type="AlphaFoldDB" id="A0AAJ0HKY4"/>
<evidence type="ECO:0000256" key="7">
    <source>
        <dbReference type="SAM" id="Phobius"/>
    </source>
</evidence>
<feature type="transmembrane region" description="Helical" evidence="7">
    <location>
        <begin position="28"/>
        <end position="47"/>
    </location>
</feature>
<gene>
    <name evidence="9" type="ORF">B0T25DRAFT_138716</name>
</gene>
<dbReference type="EMBL" id="JAUIQD010000003">
    <property type="protein sequence ID" value="KAK3356750.1"/>
    <property type="molecule type" value="Genomic_DNA"/>
</dbReference>
<keyword evidence="3 7" id="KW-1133">Transmembrane helix</keyword>
<evidence type="ECO:0000256" key="3">
    <source>
        <dbReference type="ARBA" id="ARBA00022989"/>
    </source>
</evidence>
<feature type="compositionally biased region" description="Polar residues" evidence="6">
    <location>
        <begin position="294"/>
        <end position="311"/>
    </location>
</feature>
<sequence>MNFSSSAEESAASTTTSLGIGGTGPNQIAAAFTTWTIAVAFVCLRMWTRANIVGVVRLCDWIIVLSAVAAFGQCLSKLGECMHGTGRHIQDIDFAAESSGMLQAWWCTLLTYNLTLALTKISISSFYLTIFTLHWERRASIIVLVIVVIASLWSITAVATAAIPLQALWNINMKATYMQSDRAWWSLAGLNIGTDLVIFTLPIPIVARLSLPPRQNVLVVGTFAIGFFVCVVSFIRLGILIQSARAPDPDWTYNGANLTYWTLIEGNTGIAVACIMTLKPLVSKLFPNLLEPSENANPDQSNTGFETNSERPFTVGSRPARVLFAASWASSRSNRDDNITLQDVEARRSVVNKAGSGSVTASDRSL</sequence>
<evidence type="ECO:0000256" key="2">
    <source>
        <dbReference type="ARBA" id="ARBA00022692"/>
    </source>
</evidence>
<dbReference type="Pfam" id="PF20684">
    <property type="entry name" value="Fung_rhodopsin"/>
    <property type="match status" value="1"/>
</dbReference>
<dbReference type="InterPro" id="IPR052337">
    <property type="entry name" value="SAT4-like"/>
</dbReference>
<evidence type="ECO:0000256" key="6">
    <source>
        <dbReference type="SAM" id="MobiDB-lite"/>
    </source>
</evidence>
<reference evidence="9" key="1">
    <citation type="journal article" date="2023" name="Mol. Phylogenet. Evol.">
        <title>Genome-scale phylogeny and comparative genomics of the fungal order Sordariales.</title>
        <authorList>
            <person name="Hensen N."/>
            <person name="Bonometti L."/>
            <person name="Westerberg I."/>
            <person name="Brannstrom I.O."/>
            <person name="Guillou S."/>
            <person name="Cros-Aarteil S."/>
            <person name="Calhoun S."/>
            <person name="Haridas S."/>
            <person name="Kuo A."/>
            <person name="Mondo S."/>
            <person name="Pangilinan J."/>
            <person name="Riley R."/>
            <person name="LaButti K."/>
            <person name="Andreopoulos B."/>
            <person name="Lipzen A."/>
            <person name="Chen C."/>
            <person name="Yan M."/>
            <person name="Daum C."/>
            <person name="Ng V."/>
            <person name="Clum A."/>
            <person name="Steindorff A."/>
            <person name="Ohm R.A."/>
            <person name="Martin F."/>
            <person name="Silar P."/>
            <person name="Natvig D.O."/>
            <person name="Lalanne C."/>
            <person name="Gautier V."/>
            <person name="Ament-Velasquez S.L."/>
            <person name="Kruys A."/>
            <person name="Hutchinson M.I."/>
            <person name="Powell A.J."/>
            <person name="Barry K."/>
            <person name="Miller A.N."/>
            <person name="Grigoriev I.V."/>
            <person name="Debuchy R."/>
            <person name="Gladieux P."/>
            <person name="Hiltunen Thoren M."/>
            <person name="Johannesson H."/>
        </authorList>
    </citation>
    <scope>NUCLEOTIDE SEQUENCE</scope>
    <source>
        <strain evidence="9">CBS 955.72</strain>
    </source>
</reference>
<feature type="domain" description="Rhodopsin" evidence="8">
    <location>
        <begin position="44"/>
        <end position="284"/>
    </location>
</feature>
<protein>
    <recommendedName>
        <fullName evidence="8">Rhodopsin domain-containing protein</fullName>
    </recommendedName>
</protein>
<comment type="similarity">
    <text evidence="5">Belongs to the SAT4 family.</text>
</comment>
<dbReference type="Proteomes" id="UP001275084">
    <property type="component" value="Unassembled WGS sequence"/>
</dbReference>
<feature type="transmembrane region" description="Helical" evidence="7">
    <location>
        <begin position="183"/>
        <end position="205"/>
    </location>
</feature>
<feature type="transmembrane region" description="Helical" evidence="7">
    <location>
        <begin position="217"/>
        <end position="239"/>
    </location>
</feature>
<dbReference type="PANTHER" id="PTHR33048:SF47">
    <property type="entry name" value="INTEGRAL MEMBRANE PROTEIN-RELATED"/>
    <property type="match status" value="1"/>
</dbReference>
<evidence type="ECO:0000259" key="8">
    <source>
        <dbReference type="Pfam" id="PF20684"/>
    </source>
</evidence>
<evidence type="ECO:0000256" key="4">
    <source>
        <dbReference type="ARBA" id="ARBA00023136"/>
    </source>
</evidence>
<reference evidence="9" key="2">
    <citation type="submission" date="2023-06" db="EMBL/GenBank/DDBJ databases">
        <authorList>
            <consortium name="Lawrence Berkeley National Laboratory"/>
            <person name="Haridas S."/>
            <person name="Hensen N."/>
            <person name="Bonometti L."/>
            <person name="Westerberg I."/>
            <person name="Brannstrom I.O."/>
            <person name="Guillou S."/>
            <person name="Cros-Aarteil S."/>
            <person name="Calhoun S."/>
            <person name="Kuo A."/>
            <person name="Mondo S."/>
            <person name="Pangilinan J."/>
            <person name="Riley R."/>
            <person name="Labutti K."/>
            <person name="Andreopoulos B."/>
            <person name="Lipzen A."/>
            <person name="Chen C."/>
            <person name="Yanf M."/>
            <person name="Daum C."/>
            <person name="Ng V."/>
            <person name="Clum A."/>
            <person name="Steindorff A."/>
            <person name="Ohm R."/>
            <person name="Martin F."/>
            <person name="Silar P."/>
            <person name="Natvig D."/>
            <person name="Lalanne C."/>
            <person name="Gautier V."/>
            <person name="Ament-Velasquez S.L."/>
            <person name="Kruys A."/>
            <person name="Hutchinson M.I."/>
            <person name="Powell A.J."/>
            <person name="Barry K."/>
            <person name="Miller A.N."/>
            <person name="Grigoriev I.V."/>
            <person name="Debuchy R."/>
            <person name="Gladieux P."/>
            <person name="Thoren M.H."/>
            <person name="Johannesson H."/>
        </authorList>
    </citation>
    <scope>NUCLEOTIDE SEQUENCE</scope>
    <source>
        <strain evidence="9">CBS 955.72</strain>
    </source>
</reference>
<organism evidence="9 10">
    <name type="scientific">Lasiosphaeria hispida</name>
    <dbReference type="NCBI Taxonomy" id="260671"/>
    <lineage>
        <taxon>Eukaryota</taxon>
        <taxon>Fungi</taxon>
        <taxon>Dikarya</taxon>
        <taxon>Ascomycota</taxon>
        <taxon>Pezizomycotina</taxon>
        <taxon>Sordariomycetes</taxon>
        <taxon>Sordariomycetidae</taxon>
        <taxon>Sordariales</taxon>
        <taxon>Lasiosphaeriaceae</taxon>
        <taxon>Lasiosphaeria</taxon>
    </lineage>
</organism>
<proteinExistence type="inferred from homology"/>
<feature type="transmembrane region" description="Helical" evidence="7">
    <location>
        <begin position="109"/>
        <end position="129"/>
    </location>
</feature>
<dbReference type="GO" id="GO:0016020">
    <property type="term" value="C:membrane"/>
    <property type="evidence" value="ECO:0007669"/>
    <property type="project" value="UniProtKB-SubCell"/>
</dbReference>
<comment type="subcellular location">
    <subcellularLocation>
        <location evidence="1">Membrane</location>
        <topology evidence="1">Multi-pass membrane protein</topology>
    </subcellularLocation>
</comment>
<evidence type="ECO:0000313" key="10">
    <source>
        <dbReference type="Proteomes" id="UP001275084"/>
    </source>
</evidence>
<keyword evidence="10" id="KW-1185">Reference proteome</keyword>
<comment type="caution">
    <text evidence="9">The sequence shown here is derived from an EMBL/GenBank/DDBJ whole genome shotgun (WGS) entry which is preliminary data.</text>
</comment>
<dbReference type="PANTHER" id="PTHR33048">
    <property type="entry name" value="PTH11-LIKE INTEGRAL MEMBRANE PROTEIN (AFU_ORTHOLOGUE AFUA_5G11245)"/>
    <property type="match status" value="1"/>
</dbReference>
<accession>A0AAJ0HKY4</accession>
<name>A0AAJ0HKY4_9PEZI</name>